<protein>
    <submittedName>
        <fullName evidence="3">Uncharacterized protein</fullName>
    </submittedName>
</protein>
<dbReference type="Pfam" id="PF21588">
    <property type="entry name" value="AP5B1_middle"/>
    <property type="match status" value="1"/>
</dbReference>
<dbReference type="GO" id="GO:0005765">
    <property type="term" value="C:lysosomal membrane"/>
    <property type="evidence" value="ECO:0007669"/>
    <property type="project" value="TreeGrafter"/>
</dbReference>
<name>A0A2C9KD76_BIOGL</name>
<evidence type="ECO:0000313" key="4">
    <source>
        <dbReference type="Proteomes" id="UP000076420"/>
    </source>
</evidence>
<dbReference type="PANTHER" id="PTHR34033">
    <property type="entry name" value="AP-5 COMPLEX SUBUNIT BETA-1"/>
    <property type="match status" value="1"/>
</dbReference>
<dbReference type="OrthoDB" id="646197at2759"/>
<evidence type="ECO:0000259" key="2">
    <source>
        <dbReference type="Pfam" id="PF21590"/>
    </source>
</evidence>
<dbReference type="InterPro" id="IPR048979">
    <property type="entry name" value="AP5B1_middle"/>
</dbReference>
<gene>
    <name evidence="3" type="primary">106056632</name>
</gene>
<dbReference type="VEuPathDB" id="VectorBase:BGLB017729"/>
<dbReference type="KEGG" id="bgt:106056632"/>
<dbReference type="VEuPathDB" id="VectorBase:BGLAX_042763"/>
<dbReference type="InterPro" id="IPR016024">
    <property type="entry name" value="ARM-type_fold"/>
</dbReference>
<dbReference type="GO" id="GO:0016197">
    <property type="term" value="P:endosomal transport"/>
    <property type="evidence" value="ECO:0007669"/>
    <property type="project" value="InterPro"/>
</dbReference>
<dbReference type="InterPro" id="IPR038741">
    <property type="entry name" value="AP5B1"/>
</dbReference>
<dbReference type="Proteomes" id="UP000076420">
    <property type="component" value="Unassembled WGS sequence"/>
</dbReference>
<evidence type="ECO:0000313" key="3">
    <source>
        <dbReference type="EnsemblMetazoa" id="BGLB017729-PA"/>
    </source>
</evidence>
<reference evidence="3" key="1">
    <citation type="submission" date="2020-05" db="UniProtKB">
        <authorList>
            <consortium name="EnsemblMetazoa"/>
        </authorList>
    </citation>
    <scope>IDENTIFICATION</scope>
    <source>
        <strain evidence="3">BB02</strain>
    </source>
</reference>
<evidence type="ECO:0000259" key="1">
    <source>
        <dbReference type="Pfam" id="PF21588"/>
    </source>
</evidence>
<accession>A0A2C9KD76</accession>
<dbReference type="PANTHER" id="PTHR34033:SF1">
    <property type="entry name" value="AP-5 COMPLEX SUBUNIT BETA-1"/>
    <property type="match status" value="1"/>
</dbReference>
<dbReference type="SUPFAM" id="SSF48371">
    <property type="entry name" value="ARM repeat"/>
    <property type="match status" value="1"/>
</dbReference>
<dbReference type="GO" id="GO:0030119">
    <property type="term" value="C:AP-type membrane coat adaptor complex"/>
    <property type="evidence" value="ECO:0007669"/>
    <property type="project" value="TreeGrafter"/>
</dbReference>
<sequence>MSLQKQNKAYGDSNNITEKLRSSISNGTTFKLFEDDYFIFELIKLLYDNSLDINTQVEILTVIEQYACVTLPSNSFDQVITALLDIYQDSHSASQTVASQLLITLSTLFLSNDELLDSDLCAKFVVLLTDVISKVNNVTNRRLRACCCQCLSQLVSWKPGLLWRWREALIRLVKEEKTDVIQDYMVLLINVISSPDQTEVLDQSYDKSGKKTATPSNDLLSTVSQVMDNMFLMTPAGLTTVVCSIAQLVKTNKDLHPTIFKALMLQYMSSLDPNIVFLMLYIQKEFRGQILSSSEERTLLNRAMTCVNLPSLSTSTRLIIGQWLLSYLQDEAINSSSEFMLKDMSPVVFDPLDLHTLKLAMINSCSGPKNQDVSGNLHYLTQLADTTGGARVTCHLFRSLFLLVTTRNSQTVRSNVLRITKKLFQNFPHLIPMMVDFLRAVKENQPHEELHQEILSLLHDTVLSLAIKTLLGNYQNYLQVWMLSAQDVTIQQQKPLIRLLELVQEARYCALDDWSLGSLVLTICRTMILHHHTDLLYTSLGDLLYFMLDSYSDCDIRDQARFFYTILTVQSDAKAKELLAATLSDSLRLGENITDFFPGSVVQTKPAELIALKEAPLVWLRNSCDSEYTLTKETIPVEFPKPVTDNLSDYWDTLYHLQTVMICNFTLSLIKDSDYNFLVAVSFVLSNNKNMAVLQDSCLPYLNKRESKCVHFKLMPKLPEPMTIKVKAQFGFSNKTYECDLVPVTFELRDFLQPFPWDLFNIDDKETFFGHHWENYTLKSKEKFLGVESVKILQCSRNVLLKVWEKGLVFTKEAEDGDICTDHYLFFLPPRFHLLFCTRTRSTDVVVHIASDYWPVLGFLDEYLEQVSKTS</sequence>
<organism evidence="3 4">
    <name type="scientific">Biomphalaria glabrata</name>
    <name type="common">Bloodfluke planorb</name>
    <name type="synonym">Freshwater snail</name>
    <dbReference type="NCBI Taxonomy" id="6526"/>
    <lineage>
        <taxon>Eukaryota</taxon>
        <taxon>Metazoa</taxon>
        <taxon>Spiralia</taxon>
        <taxon>Lophotrochozoa</taxon>
        <taxon>Mollusca</taxon>
        <taxon>Gastropoda</taxon>
        <taxon>Heterobranchia</taxon>
        <taxon>Euthyneura</taxon>
        <taxon>Panpulmonata</taxon>
        <taxon>Hygrophila</taxon>
        <taxon>Lymnaeoidea</taxon>
        <taxon>Planorbidae</taxon>
        <taxon>Biomphalaria</taxon>
    </lineage>
</organism>
<dbReference type="Pfam" id="PF21590">
    <property type="entry name" value="AP5B1_C"/>
    <property type="match status" value="1"/>
</dbReference>
<feature type="domain" description="AP5B1 middle" evidence="1">
    <location>
        <begin position="216"/>
        <end position="574"/>
    </location>
</feature>
<feature type="domain" description="AP5B1 C-terminal" evidence="2">
    <location>
        <begin position="821"/>
        <end position="866"/>
    </location>
</feature>
<dbReference type="EnsemblMetazoa" id="BGLB017729-RA">
    <property type="protein sequence ID" value="BGLB017729-PA"/>
    <property type="gene ID" value="BGLB017729"/>
</dbReference>
<dbReference type="AlphaFoldDB" id="A0A2C9KD76"/>
<proteinExistence type="predicted"/>
<dbReference type="InterPro" id="IPR048981">
    <property type="entry name" value="AP5B1_C"/>
</dbReference>